<dbReference type="GO" id="GO:0016020">
    <property type="term" value="C:membrane"/>
    <property type="evidence" value="ECO:0007669"/>
    <property type="project" value="UniProtKB-SubCell"/>
</dbReference>
<feature type="transmembrane region" description="Helical" evidence="9">
    <location>
        <begin position="103"/>
        <end position="121"/>
    </location>
</feature>
<dbReference type="Proteomes" id="UP000225706">
    <property type="component" value="Unassembled WGS sequence"/>
</dbReference>
<keyword evidence="5 9" id="KW-1133">Transmembrane helix</keyword>
<reference evidence="11" key="1">
    <citation type="journal article" date="2017" name="bioRxiv">
        <title>Comparative analysis of the genomes of Stylophora pistillata and Acropora digitifera provides evidence for extensive differences between species of corals.</title>
        <authorList>
            <person name="Voolstra C.R."/>
            <person name="Li Y."/>
            <person name="Liew Y.J."/>
            <person name="Baumgarten S."/>
            <person name="Zoccola D."/>
            <person name="Flot J.-F."/>
            <person name="Tambutte S."/>
            <person name="Allemand D."/>
            <person name="Aranda M."/>
        </authorList>
    </citation>
    <scope>NUCLEOTIDE SEQUENCE [LARGE SCALE GENOMIC DNA]</scope>
</reference>
<proteinExistence type="inferred from homology"/>
<evidence type="ECO:0000256" key="4">
    <source>
        <dbReference type="ARBA" id="ARBA00022729"/>
    </source>
</evidence>
<comment type="similarity">
    <text evidence="2">Belongs to the CD164 family.</text>
</comment>
<comment type="caution">
    <text evidence="10">The sequence shown here is derived from an EMBL/GenBank/DDBJ whole genome shotgun (WGS) entry which is preliminary data.</text>
</comment>
<accession>A0A2B4T184</accession>
<dbReference type="AlphaFoldDB" id="A0A2B4T184"/>
<keyword evidence="11" id="KW-1185">Reference proteome</keyword>
<evidence type="ECO:0000313" key="10">
    <source>
        <dbReference type="EMBL" id="PFX34548.1"/>
    </source>
</evidence>
<keyword evidence="7" id="KW-0325">Glycoprotein</keyword>
<keyword evidence="3 9" id="KW-0812">Transmembrane</keyword>
<dbReference type="GO" id="GO:0031410">
    <property type="term" value="C:cytoplasmic vesicle"/>
    <property type="evidence" value="ECO:0007669"/>
    <property type="project" value="TreeGrafter"/>
</dbReference>
<feature type="compositionally biased region" description="Low complexity" evidence="8">
    <location>
        <begin position="146"/>
        <end position="167"/>
    </location>
</feature>
<keyword evidence="6 9" id="KW-0472">Membrane</keyword>
<evidence type="ECO:0000256" key="3">
    <source>
        <dbReference type="ARBA" id="ARBA00022692"/>
    </source>
</evidence>
<keyword evidence="4" id="KW-0732">Signal</keyword>
<evidence type="ECO:0000256" key="5">
    <source>
        <dbReference type="ARBA" id="ARBA00022989"/>
    </source>
</evidence>
<evidence type="ECO:0000256" key="8">
    <source>
        <dbReference type="SAM" id="MobiDB-lite"/>
    </source>
</evidence>
<dbReference type="Pfam" id="PF05283">
    <property type="entry name" value="MGC-24"/>
    <property type="match status" value="1"/>
</dbReference>
<dbReference type="PANTHER" id="PTHR11337:SF8">
    <property type="entry name" value="VISGUN, ISOFORM E"/>
    <property type="match status" value="1"/>
</dbReference>
<name>A0A2B4T184_STYPI</name>
<feature type="region of interest" description="Disordered" evidence="8">
    <location>
        <begin position="142"/>
        <end position="181"/>
    </location>
</feature>
<evidence type="ECO:0000256" key="2">
    <source>
        <dbReference type="ARBA" id="ARBA00005341"/>
    </source>
</evidence>
<evidence type="ECO:0000313" key="11">
    <source>
        <dbReference type="Proteomes" id="UP000225706"/>
    </source>
</evidence>
<evidence type="ECO:0000256" key="9">
    <source>
        <dbReference type="SAM" id="Phobius"/>
    </source>
</evidence>
<organism evidence="10 11">
    <name type="scientific">Stylophora pistillata</name>
    <name type="common">Smooth cauliflower coral</name>
    <dbReference type="NCBI Taxonomy" id="50429"/>
    <lineage>
        <taxon>Eukaryota</taxon>
        <taxon>Metazoa</taxon>
        <taxon>Cnidaria</taxon>
        <taxon>Anthozoa</taxon>
        <taxon>Hexacorallia</taxon>
        <taxon>Scleractinia</taxon>
        <taxon>Astrocoeniina</taxon>
        <taxon>Pocilloporidae</taxon>
        <taxon>Stylophora</taxon>
    </lineage>
</organism>
<evidence type="ECO:0000256" key="6">
    <source>
        <dbReference type="ARBA" id="ARBA00023136"/>
    </source>
</evidence>
<protein>
    <submittedName>
        <fullName evidence="10">Sialomucin core protein 24</fullName>
    </submittedName>
</protein>
<feature type="region of interest" description="Disordered" evidence="8">
    <location>
        <begin position="18"/>
        <end position="37"/>
    </location>
</feature>
<evidence type="ECO:0000256" key="7">
    <source>
        <dbReference type="ARBA" id="ARBA00023180"/>
    </source>
</evidence>
<feature type="transmembrane region" description="Helical" evidence="9">
    <location>
        <begin position="193"/>
        <end position="214"/>
    </location>
</feature>
<sequence length="224" mass="23502">MLTSVAGTLVADQTDAGKADPRAVSAEKGGVRSEGGGGAGFPPPTLVFKYLTSILLKLSSGLVDCVAPAFEETESATVWCVLTCFSFPKMALMCVLRQTEMHFLGYLVIAVFLIHSSVVSGQSNTTLTSVVKAYTITSTPVGTTGSISPTKSRPSPSSSSTVPTQATLTTSVAAKTSEPATKESSRKFDGASFVGGIILGAFLTVIFILVYKWWQGRSKSYHSL</sequence>
<dbReference type="EMBL" id="LSMT01000003">
    <property type="protein sequence ID" value="PFX34548.1"/>
    <property type="molecule type" value="Genomic_DNA"/>
</dbReference>
<dbReference type="InterPro" id="IPR007947">
    <property type="entry name" value="CD164_MGC24"/>
</dbReference>
<gene>
    <name evidence="10" type="primary">Cd164</name>
    <name evidence="10" type="ORF">AWC38_SpisGene499</name>
</gene>
<dbReference type="OrthoDB" id="6160056at2759"/>
<evidence type="ECO:0000256" key="1">
    <source>
        <dbReference type="ARBA" id="ARBA00004479"/>
    </source>
</evidence>
<dbReference type="PANTHER" id="PTHR11337">
    <property type="entry name" value="MUCIN/PORIMIN"/>
    <property type="match status" value="1"/>
</dbReference>
<comment type="subcellular location">
    <subcellularLocation>
        <location evidence="1">Membrane</location>
        <topology evidence="1">Single-pass type I membrane protein</topology>
    </subcellularLocation>
</comment>